<reference evidence="1 2" key="1">
    <citation type="submission" date="2020-02" db="EMBL/GenBank/DDBJ databases">
        <title>Streptomyces malaysiensis DSM14702 (JHCC583434, PFL_A843) Genome sequencing and assembly.</title>
        <authorList>
            <person name="Samborskyy M."/>
        </authorList>
    </citation>
    <scope>NUCLEOTIDE SEQUENCE [LARGE SCALE GENOMIC DNA]</scope>
    <source>
        <strain evidence="1 2">DSM 14702</strain>
    </source>
</reference>
<name>A0A7X5WWK5_STRMQ</name>
<organism evidence="1 2">
    <name type="scientific">Streptomyces malaysiensis</name>
    <dbReference type="NCBI Taxonomy" id="92644"/>
    <lineage>
        <taxon>Bacteria</taxon>
        <taxon>Bacillati</taxon>
        <taxon>Actinomycetota</taxon>
        <taxon>Actinomycetes</taxon>
        <taxon>Kitasatosporales</taxon>
        <taxon>Streptomycetaceae</taxon>
        <taxon>Streptomyces</taxon>
        <taxon>Streptomyces violaceusniger group</taxon>
    </lineage>
</organism>
<proteinExistence type="predicted"/>
<comment type="caution">
    <text evidence="1">The sequence shown here is derived from an EMBL/GenBank/DDBJ whole genome shotgun (WGS) entry which is preliminary data.</text>
</comment>
<dbReference type="Proteomes" id="UP000536624">
    <property type="component" value="Unassembled WGS sequence"/>
</dbReference>
<gene>
    <name evidence="1" type="ORF">SMALB_0248</name>
</gene>
<protein>
    <submittedName>
        <fullName evidence="1">Uncharacterized protein</fullName>
    </submittedName>
</protein>
<dbReference type="AlphaFoldDB" id="A0A7X5WWK5"/>
<evidence type="ECO:0000313" key="1">
    <source>
        <dbReference type="EMBL" id="NIY62340.1"/>
    </source>
</evidence>
<dbReference type="EMBL" id="JAALLH010000001">
    <property type="protein sequence ID" value="NIY62340.1"/>
    <property type="molecule type" value="Genomic_DNA"/>
</dbReference>
<evidence type="ECO:0000313" key="2">
    <source>
        <dbReference type="Proteomes" id="UP000536624"/>
    </source>
</evidence>
<accession>A0A7X5WWK5</accession>
<sequence>MWSCDRLIGSHYPWPQPCSLAKSPPCRKNHTTHGAEIANGCHPAFQEATTVALYRLGHASANRIKRIRNRVRDVGVERQVHMRIDEPRERGSREPHDLLVPIGGCCVLGPHPVDQSVSDADRGAGHGARGIERRNNLIGCHKSRRRRCRCCHSSPRSNPDANGCSAIPGLARCGAATC</sequence>